<dbReference type="PANTHER" id="PTHR24406">
    <property type="entry name" value="TRANSCRIPTIONAL REPRESSOR CTCFL-RELATED"/>
    <property type="match status" value="1"/>
</dbReference>
<dbReference type="InterPro" id="IPR050888">
    <property type="entry name" value="ZnF_C2H2-type_TF"/>
</dbReference>
<name>A0A151JXL6_9HYME</name>
<proteinExistence type="predicted"/>
<reference evidence="9 10" key="1">
    <citation type="submission" date="2016-03" db="EMBL/GenBank/DDBJ databases">
        <title>Trachymyrmex septentrionalis WGS genome.</title>
        <authorList>
            <person name="Nygaard S."/>
            <person name="Hu H."/>
            <person name="Boomsma J."/>
            <person name="Zhang G."/>
        </authorList>
    </citation>
    <scope>NUCLEOTIDE SEQUENCE [LARGE SCALE GENOMIC DNA]</scope>
    <source>
        <strain evidence="9">Tsep2-gDNA-1</strain>
        <tissue evidence="9">Whole body</tissue>
    </source>
</reference>
<evidence type="ECO:0000256" key="5">
    <source>
        <dbReference type="ARBA" id="ARBA00022833"/>
    </source>
</evidence>
<dbReference type="Gene3D" id="3.30.160.60">
    <property type="entry name" value="Classic Zinc Finger"/>
    <property type="match status" value="1"/>
</dbReference>
<feature type="domain" description="BED-type" evidence="8">
    <location>
        <begin position="148"/>
        <end position="192"/>
    </location>
</feature>
<evidence type="ECO:0000256" key="7">
    <source>
        <dbReference type="PROSITE-ProRule" id="PRU00027"/>
    </source>
</evidence>
<feature type="domain" description="BED-type" evidence="8">
    <location>
        <begin position="383"/>
        <end position="420"/>
    </location>
</feature>
<dbReference type="Proteomes" id="UP000078541">
    <property type="component" value="Unassembled WGS sequence"/>
</dbReference>
<dbReference type="SUPFAM" id="SSF57667">
    <property type="entry name" value="beta-beta-alpha zinc fingers"/>
    <property type="match status" value="4"/>
</dbReference>
<dbReference type="Pfam" id="PF02892">
    <property type="entry name" value="zf-BED"/>
    <property type="match status" value="4"/>
</dbReference>
<evidence type="ECO:0000256" key="2">
    <source>
        <dbReference type="ARBA" id="ARBA00022723"/>
    </source>
</evidence>
<protein>
    <recommendedName>
        <fullName evidence="8">BED-type domain-containing protein</fullName>
    </recommendedName>
</protein>
<sequence>IPVRRWIRGHYTKLTESDKATCNHCNDHFDVLYRRLFILHKHLVEAHPDKLTEEEKKEDKFFWIWDYFILKGDSIATCNLCNKSVSSKYTNNLKYHLKITHNDGITCNHCNDKYSIASPSHYLHKHLINEHPDKLTEEEQKEDKFFWIWDYFTLKSDLIATCNLCNKSIRSKHTNNLRNHIKITHKEEEDNLIPTRRWIREHYTKLRKNGVTCNHCNDKYIIEVRHLYILHKHLVEAHPDKLTEEEKKEDKFFWIWDYFTLKGDSIATCNLCNKSVSSKYTNNLKNHLKITHKIFGPSPDSVINNESNSYNHANLDINNLIPVRRWIRGHYTKLRNTEVTCNHCNGEYSTYNHLHILHKHLVKEHPDKLTEEEKKEDKFLWSWDYFTIKDDSYATCKICPTTISYTRTDYLTQHLKNVHK</sequence>
<dbReference type="GO" id="GO:0003677">
    <property type="term" value="F:DNA binding"/>
    <property type="evidence" value="ECO:0007669"/>
    <property type="project" value="InterPro"/>
</dbReference>
<evidence type="ECO:0000259" key="8">
    <source>
        <dbReference type="PROSITE" id="PS50808"/>
    </source>
</evidence>
<keyword evidence="4 7" id="KW-0863">Zinc-finger</keyword>
<dbReference type="EMBL" id="KQ981572">
    <property type="protein sequence ID" value="KYN39791.1"/>
    <property type="molecule type" value="Genomic_DNA"/>
</dbReference>
<accession>A0A151JXL6</accession>
<keyword evidence="3" id="KW-0677">Repeat</keyword>
<dbReference type="AlphaFoldDB" id="A0A151JXL6"/>
<evidence type="ECO:0000256" key="6">
    <source>
        <dbReference type="ARBA" id="ARBA00023242"/>
    </source>
</evidence>
<dbReference type="GO" id="GO:0008270">
    <property type="term" value="F:zinc ion binding"/>
    <property type="evidence" value="ECO:0007669"/>
    <property type="project" value="UniProtKB-KW"/>
</dbReference>
<dbReference type="SMART" id="SM00355">
    <property type="entry name" value="ZnF_C2H2"/>
    <property type="match status" value="8"/>
</dbReference>
<dbReference type="InterPro" id="IPR013087">
    <property type="entry name" value="Znf_C2H2_type"/>
</dbReference>
<evidence type="ECO:0000313" key="9">
    <source>
        <dbReference type="EMBL" id="KYN39791.1"/>
    </source>
</evidence>
<dbReference type="GO" id="GO:0005634">
    <property type="term" value="C:nucleus"/>
    <property type="evidence" value="ECO:0007669"/>
    <property type="project" value="UniProtKB-SubCell"/>
</dbReference>
<dbReference type="PROSITE" id="PS50808">
    <property type="entry name" value="ZF_BED"/>
    <property type="match status" value="2"/>
</dbReference>
<gene>
    <name evidence="9" type="ORF">ALC56_05836</name>
</gene>
<keyword evidence="5" id="KW-0862">Zinc</keyword>
<evidence type="ECO:0000313" key="10">
    <source>
        <dbReference type="Proteomes" id="UP000078541"/>
    </source>
</evidence>
<dbReference type="InterPro" id="IPR003656">
    <property type="entry name" value="Znf_BED"/>
</dbReference>
<comment type="subcellular location">
    <subcellularLocation>
        <location evidence="1">Nucleus</location>
    </subcellularLocation>
</comment>
<dbReference type="STRING" id="34720.A0A151JXL6"/>
<keyword evidence="10" id="KW-1185">Reference proteome</keyword>
<keyword evidence="6" id="KW-0539">Nucleus</keyword>
<evidence type="ECO:0000256" key="1">
    <source>
        <dbReference type="ARBA" id="ARBA00004123"/>
    </source>
</evidence>
<feature type="non-terminal residue" evidence="9">
    <location>
        <position position="1"/>
    </location>
</feature>
<keyword evidence="2" id="KW-0479">Metal-binding</keyword>
<evidence type="ECO:0000256" key="3">
    <source>
        <dbReference type="ARBA" id="ARBA00022737"/>
    </source>
</evidence>
<evidence type="ECO:0000256" key="4">
    <source>
        <dbReference type="ARBA" id="ARBA00022771"/>
    </source>
</evidence>
<dbReference type="SMART" id="SM00614">
    <property type="entry name" value="ZnF_BED"/>
    <property type="match status" value="5"/>
</dbReference>
<organism evidence="9 10">
    <name type="scientific">Trachymyrmex septentrionalis</name>
    <dbReference type="NCBI Taxonomy" id="34720"/>
    <lineage>
        <taxon>Eukaryota</taxon>
        <taxon>Metazoa</taxon>
        <taxon>Ecdysozoa</taxon>
        <taxon>Arthropoda</taxon>
        <taxon>Hexapoda</taxon>
        <taxon>Insecta</taxon>
        <taxon>Pterygota</taxon>
        <taxon>Neoptera</taxon>
        <taxon>Endopterygota</taxon>
        <taxon>Hymenoptera</taxon>
        <taxon>Apocrita</taxon>
        <taxon>Aculeata</taxon>
        <taxon>Formicoidea</taxon>
        <taxon>Formicidae</taxon>
        <taxon>Myrmicinae</taxon>
        <taxon>Trachymyrmex</taxon>
    </lineage>
</organism>
<dbReference type="InterPro" id="IPR036236">
    <property type="entry name" value="Znf_C2H2_sf"/>
</dbReference>